<gene>
    <name evidence="2" type="ORF">PG991_000798</name>
</gene>
<dbReference type="EMBL" id="JAQQWI010000002">
    <property type="protein sequence ID" value="KAK8037452.1"/>
    <property type="molecule type" value="Genomic_DNA"/>
</dbReference>
<proteinExistence type="predicted"/>
<name>A0ABR1ST03_9PEZI</name>
<protein>
    <recommendedName>
        <fullName evidence="4">Splicing factor YJU2</fullName>
    </recommendedName>
</protein>
<dbReference type="Proteomes" id="UP001396898">
    <property type="component" value="Unassembled WGS sequence"/>
</dbReference>
<dbReference type="PANTHER" id="PTHR12111">
    <property type="entry name" value="SPLICING FACTOR YJU2"/>
    <property type="match status" value="1"/>
</dbReference>
<accession>A0ABR1ST03</accession>
<evidence type="ECO:0008006" key="4">
    <source>
        <dbReference type="Google" id="ProtNLM"/>
    </source>
</evidence>
<feature type="compositionally biased region" description="Basic residues" evidence="1">
    <location>
        <begin position="21"/>
        <end position="30"/>
    </location>
</feature>
<evidence type="ECO:0000256" key="1">
    <source>
        <dbReference type="SAM" id="MobiDB-lite"/>
    </source>
</evidence>
<organism evidence="2 3">
    <name type="scientific">Apiospora marii</name>
    <dbReference type="NCBI Taxonomy" id="335849"/>
    <lineage>
        <taxon>Eukaryota</taxon>
        <taxon>Fungi</taxon>
        <taxon>Dikarya</taxon>
        <taxon>Ascomycota</taxon>
        <taxon>Pezizomycotina</taxon>
        <taxon>Sordariomycetes</taxon>
        <taxon>Xylariomycetidae</taxon>
        <taxon>Amphisphaeriales</taxon>
        <taxon>Apiosporaceae</taxon>
        <taxon>Apiospora</taxon>
    </lineage>
</organism>
<keyword evidence="3" id="KW-1185">Reference proteome</keyword>
<comment type="caution">
    <text evidence="2">The sequence shown here is derived from an EMBL/GenBank/DDBJ whole genome shotgun (WGS) entry which is preliminary data.</text>
</comment>
<feature type="region of interest" description="Disordered" evidence="1">
    <location>
        <begin position="227"/>
        <end position="248"/>
    </location>
</feature>
<sequence length="408" mass="45805">MAERKVPSKYYPPDFDTQQISRRRQPKRAGPKLQPSRFGAPFTICCLSCCKYIGQGKRFNARKETRQEDKYLGGIQIFRFHIRCPWCLAPITFKTDPKREREDYICESGAMQIRGGPRRTAEEETDEQRLVRLAMEEGEGEEDLERDTIAELETKAADTKRDMAVADALEERRIRNARIERLCRSRSPLSTAATLEADEKARNDREDADAAKRAFAATRLHRAMEEADGMARNPSSPPPIYLTPNKRPTKTTPFLKGIKKEGISACQGQGSSTKSYIPVTDAFNEIRIRRNARVKRISNRGVHLGTATALKDDEKARINGEEADTARHAFSAEKRRLTMERVDGMIVNPPPSPLPSFTPKGVTKTKPVLKGIKKKDISVGQGQGSSTAPQVARDQPKKSLVDYGSDED</sequence>
<feature type="region of interest" description="Disordered" evidence="1">
    <location>
        <begin position="348"/>
        <end position="408"/>
    </location>
</feature>
<evidence type="ECO:0000313" key="2">
    <source>
        <dbReference type="EMBL" id="KAK8037452.1"/>
    </source>
</evidence>
<evidence type="ECO:0000313" key="3">
    <source>
        <dbReference type="Proteomes" id="UP001396898"/>
    </source>
</evidence>
<dbReference type="PANTHER" id="PTHR12111:SF1">
    <property type="entry name" value="SPLICING FACTOR YJU2"/>
    <property type="match status" value="1"/>
</dbReference>
<dbReference type="Pfam" id="PF04502">
    <property type="entry name" value="Saf4_Yju2"/>
    <property type="match status" value="1"/>
</dbReference>
<reference evidence="2 3" key="1">
    <citation type="submission" date="2023-01" db="EMBL/GenBank/DDBJ databases">
        <title>Analysis of 21 Apiospora genomes using comparative genomics revels a genus with tremendous synthesis potential of carbohydrate active enzymes and secondary metabolites.</title>
        <authorList>
            <person name="Sorensen T."/>
        </authorList>
    </citation>
    <scope>NUCLEOTIDE SEQUENCE [LARGE SCALE GENOMIC DNA]</scope>
    <source>
        <strain evidence="2 3">CBS 20057</strain>
    </source>
</reference>
<feature type="region of interest" description="Disordered" evidence="1">
    <location>
        <begin position="1"/>
        <end position="35"/>
    </location>
</feature>
<dbReference type="InterPro" id="IPR007590">
    <property type="entry name" value="Saf4/Yju2"/>
</dbReference>